<keyword evidence="1" id="KW-0732">Signal</keyword>
<keyword evidence="3" id="KW-1185">Reference proteome</keyword>
<dbReference type="PANTHER" id="PTHR34587">
    <property type="entry name" value="VWFA DOMAIN-CONTAINING PROTEIN"/>
    <property type="match status" value="1"/>
</dbReference>
<gene>
    <name evidence="2" type="ORF">AMORRO_LOCUS7225</name>
</gene>
<dbReference type="InterPro" id="IPR053216">
    <property type="entry name" value="Appressorial_penetr-assoc"/>
</dbReference>
<reference evidence="2" key="1">
    <citation type="submission" date="2021-06" db="EMBL/GenBank/DDBJ databases">
        <authorList>
            <person name="Kallberg Y."/>
            <person name="Tangrot J."/>
            <person name="Rosling A."/>
        </authorList>
    </citation>
    <scope>NUCLEOTIDE SEQUENCE</scope>
    <source>
        <strain evidence="2">CL551</strain>
    </source>
</reference>
<dbReference type="OrthoDB" id="2336871at2759"/>
<dbReference type="EMBL" id="CAJVPV010005276">
    <property type="protein sequence ID" value="CAG8588228.1"/>
    <property type="molecule type" value="Genomic_DNA"/>
</dbReference>
<organism evidence="2 3">
    <name type="scientific">Acaulospora morrowiae</name>
    <dbReference type="NCBI Taxonomy" id="94023"/>
    <lineage>
        <taxon>Eukaryota</taxon>
        <taxon>Fungi</taxon>
        <taxon>Fungi incertae sedis</taxon>
        <taxon>Mucoromycota</taxon>
        <taxon>Glomeromycotina</taxon>
        <taxon>Glomeromycetes</taxon>
        <taxon>Diversisporales</taxon>
        <taxon>Acaulosporaceae</taxon>
        <taxon>Acaulospora</taxon>
    </lineage>
</organism>
<dbReference type="AlphaFoldDB" id="A0A9N9GAD5"/>
<dbReference type="PANTHER" id="PTHR34587:SF2">
    <property type="entry name" value="G-PROTEIN COUPLED RECEPTORS FAMILY 1 PROFILE DOMAIN-CONTAINING PROTEIN"/>
    <property type="match status" value="1"/>
</dbReference>
<accession>A0A9N9GAD5</accession>
<name>A0A9N9GAD5_9GLOM</name>
<comment type="caution">
    <text evidence="2">The sequence shown here is derived from an EMBL/GenBank/DDBJ whole genome shotgun (WGS) entry which is preliminary data.</text>
</comment>
<evidence type="ECO:0000313" key="3">
    <source>
        <dbReference type="Proteomes" id="UP000789342"/>
    </source>
</evidence>
<feature type="chain" id="PRO_5040227667" evidence="1">
    <location>
        <begin position="23"/>
        <end position="216"/>
    </location>
</feature>
<sequence>MKFSLGIILILAATLIFELSEATIGAPNSFKTPSPSGICKKNKHGLKAADGTQIKEGFCSSQNFGEIPSVAHMVSTRILFPRNGEVLHVNKNFTARVKSIHLNTGFFSDPLTDYYDLPQQLDNNGCIFGHSHIVIQALEGRNDVPDPTVFAFFKGLNDPADGSGVLSQVVGTKAQPGLPRGIYRMCTMTSSFTHQPLIMPVAQRGSQDDCVNFRVK</sequence>
<dbReference type="Proteomes" id="UP000789342">
    <property type="component" value="Unassembled WGS sequence"/>
</dbReference>
<feature type="signal peptide" evidence="1">
    <location>
        <begin position="1"/>
        <end position="22"/>
    </location>
</feature>
<protein>
    <submittedName>
        <fullName evidence="2">12770_t:CDS:1</fullName>
    </submittedName>
</protein>
<evidence type="ECO:0000256" key="1">
    <source>
        <dbReference type="SAM" id="SignalP"/>
    </source>
</evidence>
<evidence type="ECO:0000313" key="2">
    <source>
        <dbReference type="EMBL" id="CAG8588228.1"/>
    </source>
</evidence>
<proteinExistence type="predicted"/>